<dbReference type="Gene3D" id="3.20.20.80">
    <property type="entry name" value="Glycosidases"/>
    <property type="match status" value="1"/>
</dbReference>
<name>A0A5J4Q8I0_9ZZZZ</name>
<accession>A0A5J4Q8I0</accession>
<evidence type="ECO:0000256" key="2">
    <source>
        <dbReference type="ARBA" id="ARBA00010687"/>
    </source>
</evidence>
<reference evidence="6" key="1">
    <citation type="submission" date="2019-03" db="EMBL/GenBank/DDBJ databases">
        <title>Single cell metagenomics reveals metabolic interactions within the superorganism composed of flagellate Streblomastix strix and complex community of Bacteroidetes bacteria on its surface.</title>
        <authorList>
            <person name="Treitli S.C."/>
            <person name="Kolisko M."/>
            <person name="Husnik F."/>
            <person name="Keeling P."/>
            <person name="Hampl V."/>
        </authorList>
    </citation>
    <scope>NUCLEOTIDE SEQUENCE</scope>
    <source>
        <strain evidence="6">STM</strain>
    </source>
</reference>
<evidence type="ECO:0000256" key="4">
    <source>
        <dbReference type="ARBA" id="ARBA00022801"/>
    </source>
</evidence>
<keyword evidence="4 6" id="KW-0378">Hydrolase</keyword>
<evidence type="ECO:0000313" key="6">
    <source>
        <dbReference type="EMBL" id="KAA6317742.1"/>
    </source>
</evidence>
<dbReference type="EC" id="3.2.1.89" evidence="3"/>
<dbReference type="Pfam" id="PF07745">
    <property type="entry name" value="Glyco_hydro_53"/>
    <property type="match status" value="1"/>
</dbReference>
<dbReference type="GO" id="GO:0015926">
    <property type="term" value="F:glucosidase activity"/>
    <property type="evidence" value="ECO:0007669"/>
    <property type="project" value="InterPro"/>
</dbReference>
<protein>
    <recommendedName>
        <fullName evidence="3">arabinogalactan endo-beta-1,4-galactanase</fullName>
        <ecNumber evidence="3">3.2.1.89</ecNumber>
    </recommendedName>
</protein>
<dbReference type="GO" id="GO:0045490">
    <property type="term" value="P:pectin catabolic process"/>
    <property type="evidence" value="ECO:0007669"/>
    <property type="project" value="TreeGrafter"/>
</dbReference>
<keyword evidence="5 6" id="KW-0326">Glycosidase</keyword>
<comment type="catalytic activity">
    <reaction evidence="1">
        <text>The enzyme specifically hydrolyzes (1-&gt;4)-beta-D-galactosidic linkages in type I arabinogalactans.</text>
        <dbReference type="EC" id="3.2.1.89"/>
    </reaction>
</comment>
<evidence type="ECO:0000256" key="3">
    <source>
        <dbReference type="ARBA" id="ARBA00012556"/>
    </source>
</evidence>
<dbReference type="InterPro" id="IPR011683">
    <property type="entry name" value="Glyco_hydro_53"/>
</dbReference>
<evidence type="ECO:0000256" key="5">
    <source>
        <dbReference type="ARBA" id="ARBA00023295"/>
    </source>
</evidence>
<dbReference type="GO" id="GO:0031218">
    <property type="term" value="F:arabinogalactan endo-1,4-beta-galactosidase activity"/>
    <property type="evidence" value="ECO:0007669"/>
    <property type="project" value="UniProtKB-EC"/>
</dbReference>
<dbReference type="PANTHER" id="PTHR34983:SF1">
    <property type="entry name" value="ARABINOGALACTAN ENDO-BETA-1,4-GALACTANASE A"/>
    <property type="match status" value="1"/>
</dbReference>
<dbReference type="AlphaFoldDB" id="A0A5J4Q8I0"/>
<comment type="similarity">
    <text evidence="2">Belongs to the glycosyl hydrolase 53 family.</text>
</comment>
<evidence type="ECO:0000256" key="1">
    <source>
        <dbReference type="ARBA" id="ARBA00001695"/>
    </source>
</evidence>
<dbReference type="PANTHER" id="PTHR34983">
    <property type="entry name" value="ARABINOGALACTAN ENDO-BETA-1,4-GALACTANASE A"/>
    <property type="match status" value="1"/>
</dbReference>
<gene>
    <name evidence="6" type="ORF">EZS27_032153</name>
</gene>
<dbReference type="PROSITE" id="PS51257">
    <property type="entry name" value="PROKAR_LIPOPROTEIN"/>
    <property type="match status" value="1"/>
</dbReference>
<dbReference type="EMBL" id="SNRY01004422">
    <property type="protein sequence ID" value="KAA6317742.1"/>
    <property type="molecule type" value="Genomic_DNA"/>
</dbReference>
<organism evidence="6">
    <name type="scientific">termite gut metagenome</name>
    <dbReference type="NCBI Taxonomy" id="433724"/>
    <lineage>
        <taxon>unclassified sequences</taxon>
        <taxon>metagenomes</taxon>
        <taxon>organismal metagenomes</taxon>
    </lineage>
</organism>
<dbReference type="SUPFAM" id="SSF51445">
    <property type="entry name" value="(Trans)glycosidases"/>
    <property type="match status" value="1"/>
</dbReference>
<feature type="non-terminal residue" evidence="6">
    <location>
        <position position="285"/>
    </location>
</feature>
<dbReference type="InterPro" id="IPR017853">
    <property type="entry name" value="GH"/>
</dbReference>
<sequence>MKKEKVFISGGIAILLGLGFLLAGCGRQASFFSIGADISSVAQSEARGVVYQDENGVEKDVCQIMADHHFDNIRLRIFLNPEAEKGYAPKDGFCDLQHTVDMAKRIKAAGMKFTLDFHYSDTWADPDKQFKPSAWEGLTGEALENALYEYTKTVLTTLKEAGVAPQMVQIGNEINHGLVWPEGYIDDNAKEENWTTMLGIYKAGQRAVRETLPKTQLMIHLALGGENILCHQYLDYMIKYGAAFDVIGLSYYEQWHETYNDLKMNLYDLSASYNKPVCVCEYGAN</sequence>
<comment type="caution">
    <text evidence="6">The sequence shown here is derived from an EMBL/GenBank/DDBJ whole genome shotgun (WGS) entry which is preliminary data.</text>
</comment>
<proteinExistence type="inferred from homology"/>